<dbReference type="InterPro" id="IPR007278">
    <property type="entry name" value="DUF397"/>
</dbReference>
<dbReference type="Proteomes" id="UP000749040">
    <property type="component" value="Unassembled WGS sequence"/>
</dbReference>
<dbReference type="RefSeq" id="WP_205358792.1">
    <property type="nucleotide sequence ID" value="NZ_JADKYB010000011.1"/>
</dbReference>
<dbReference type="Pfam" id="PF04149">
    <property type="entry name" value="DUF397"/>
    <property type="match status" value="1"/>
</dbReference>
<gene>
    <name evidence="2" type="ORF">ITX44_20755</name>
</gene>
<reference evidence="2 3" key="1">
    <citation type="submission" date="2021-01" db="EMBL/GenBank/DDBJ databases">
        <title>Streptomyces acididurans sp. nov., isolated from a peat swamp forest soil.</title>
        <authorList>
            <person name="Chantavorakit T."/>
            <person name="Duangmal K."/>
        </authorList>
    </citation>
    <scope>NUCLEOTIDE SEQUENCE [LARGE SCALE GENOMIC DNA]</scope>
    <source>
        <strain evidence="2 3">KK5PA1</strain>
    </source>
</reference>
<evidence type="ECO:0000259" key="1">
    <source>
        <dbReference type="Pfam" id="PF04149"/>
    </source>
</evidence>
<protein>
    <submittedName>
        <fullName evidence="2">DUF397 domain-containing protein</fullName>
    </submittedName>
</protein>
<proteinExistence type="predicted"/>
<comment type="caution">
    <text evidence="2">The sequence shown here is derived from an EMBL/GenBank/DDBJ whole genome shotgun (WGS) entry which is preliminary data.</text>
</comment>
<evidence type="ECO:0000313" key="3">
    <source>
        <dbReference type="Proteomes" id="UP000749040"/>
    </source>
</evidence>
<name>A0ABS2TUA3_9ACTN</name>
<sequence length="70" mass="7373">MSTPDLAGSAWRKSTYSQQDGACVEVAGNLQGIVAVRDSKDPAGPALVFSRPEFAEFIRCLAADDLTALS</sequence>
<evidence type="ECO:0000313" key="2">
    <source>
        <dbReference type="EMBL" id="MBM9506913.1"/>
    </source>
</evidence>
<dbReference type="EMBL" id="JADKYB010000011">
    <property type="protein sequence ID" value="MBM9506913.1"/>
    <property type="molecule type" value="Genomic_DNA"/>
</dbReference>
<keyword evidence="3" id="KW-1185">Reference proteome</keyword>
<feature type="domain" description="DUF397" evidence="1">
    <location>
        <begin position="10"/>
        <end position="59"/>
    </location>
</feature>
<organism evidence="2 3">
    <name type="scientific">Actinacidiphila acididurans</name>
    <dbReference type="NCBI Taxonomy" id="2784346"/>
    <lineage>
        <taxon>Bacteria</taxon>
        <taxon>Bacillati</taxon>
        <taxon>Actinomycetota</taxon>
        <taxon>Actinomycetes</taxon>
        <taxon>Kitasatosporales</taxon>
        <taxon>Streptomycetaceae</taxon>
        <taxon>Actinacidiphila</taxon>
    </lineage>
</organism>
<accession>A0ABS2TUA3</accession>